<dbReference type="PANTHER" id="PTHR44163:SF1">
    <property type="entry name" value="U3 SMALL NUCLEOLAR RNA-ASSOCIATED PROTEIN 4 HOMOLOG"/>
    <property type="match status" value="1"/>
</dbReference>
<sequence length="141" mass="15934">MNILSSYKKFQIAVGASDSVMIIKNGALKYTLKVERKEKRLPTIVWSLCFVKDIVLASGDSRGVVSFWNFDTGSLLGVCLLSYITNKLVIIDSVYFFSGIFNFLKCYLYAAGVDPRIIAIKEIVSDSIIYIYIKYNILKSF</sequence>
<dbReference type="SUPFAM" id="SSF50978">
    <property type="entry name" value="WD40 repeat-like"/>
    <property type="match status" value="1"/>
</dbReference>
<dbReference type="GO" id="GO:0000462">
    <property type="term" value="P:maturation of SSU-rRNA from tricistronic rRNA transcript (SSU-rRNA, 5.8S rRNA, LSU-rRNA)"/>
    <property type="evidence" value="ECO:0007669"/>
    <property type="project" value="InterPro"/>
</dbReference>
<dbReference type="WBParaSite" id="Hba_05601">
    <property type="protein sequence ID" value="Hba_05601"/>
    <property type="gene ID" value="Hba_05601"/>
</dbReference>
<keyword evidence="1" id="KW-1185">Reference proteome</keyword>
<dbReference type="GO" id="GO:0032040">
    <property type="term" value="C:small-subunit processome"/>
    <property type="evidence" value="ECO:0007669"/>
    <property type="project" value="TreeGrafter"/>
</dbReference>
<dbReference type="AlphaFoldDB" id="A0A1I7WKM0"/>
<dbReference type="GO" id="GO:0003723">
    <property type="term" value="F:RNA binding"/>
    <property type="evidence" value="ECO:0007669"/>
    <property type="project" value="TreeGrafter"/>
</dbReference>
<dbReference type="Proteomes" id="UP000095283">
    <property type="component" value="Unplaced"/>
</dbReference>
<evidence type="ECO:0000313" key="1">
    <source>
        <dbReference type="Proteomes" id="UP000095283"/>
    </source>
</evidence>
<evidence type="ECO:0000313" key="2">
    <source>
        <dbReference type="WBParaSite" id="Hba_05601"/>
    </source>
</evidence>
<accession>A0A1I7WKM0</accession>
<reference evidence="2" key="1">
    <citation type="submission" date="2016-11" db="UniProtKB">
        <authorList>
            <consortium name="WormBaseParasite"/>
        </authorList>
    </citation>
    <scope>IDENTIFICATION</scope>
</reference>
<dbReference type="GO" id="GO:0030686">
    <property type="term" value="C:90S preribosome"/>
    <property type="evidence" value="ECO:0007669"/>
    <property type="project" value="InterPro"/>
</dbReference>
<dbReference type="InterPro" id="IPR036322">
    <property type="entry name" value="WD40_repeat_dom_sf"/>
</dbReference>
<protein>
    <submittedName>
        <fullName evidence="2">WD_REPEATS_REGION domain-containing protein</fullName>
    </submittedName>
</protein>
<proteinExistence type="predicted"/>
<dbReference type="PANTHER" id="PTHR44163">
    <property type="entry name" value="U3 SMALL NUCLEOLAR RNA-ASSOCIATED PROTEIN 4 HOMOLOG"/>
    <property type="match status" value="1"/>
</dbReference>
<dbReference type="InterPro" id="IPR046351">
    <property type="entry name" value="UTP4"/>
</dbReference>
<name>A0A1I7WKM0_HETBA</name>
<dbReference type="GO" id="GO:0034455">
    <property type="term" value="C:t-UTP complex"/>
    <property type="evidence" value="ECO:0007669"/>
    <property type="project" value="TreeGrafter"/>
</dbReference>
<organism evidence="1 2">
    <name type="scientific">Heterorhabditis bacteriophora</name>
    <name type="common">Entomopathogenic nematode worm</name>
    <dbReference type="NCBI Taxonomy" id="37862"/>
    <lineage>
        <taxon>Eukaryota</taxon>
        <taxon>Metazoa</taxon>
        <taxon>Ecdysozoa</taxon>
        <taxon>Nematoda</taxon>
        <taxon>Chromadorea</taxon>
        <taxon>Rhabditida</taxon>
        <taxon>Rhabditina</taxon>
        <taxon>Rhabditomorpha</taxon>
        <taxon>Strongyloidea</taxon>
        <taxon>Heterorhabditidae</taxon>
        <taxon>Heterorhabditis</taxon>
    </lineage>
</organism>